<dbReference type="Gene3D" id="1.20.5.1700">
    <property type="match status" value="1"/>
</dbReference>
<feature type="coiled-coil region" evidence="1">
    <location>
        <begin position="91"/>
        <end position="163"/>
    </location>
</feature>
<keyword evidence="4" id="KW-1185">Reference proteome</keyword>
<organism evidence="3 4">
    <name type="scientific">Sphaerosporella brunnea</name>
    <dbReference type="NCBI Taxonomy" id="1250544"/>
    <lineage>
        <taxon>Eukaryota</taxon>
        <taxon>Fungi</taxon>
        <taxon>Dikarya</taxon>
        <taxon>Ascomycota</taxon>
        <taxon>Pezizomycotina</taxon>
        <taxon>Pezizomycetes</taxon>
        <taxon>Pezizales</taxon>
        <taxon>Pyronemataceae</taxon>
        <taxon>Sphaerosporella</taxon>
    </lineage>
</organism>
<dbReference type="AlphaFoldDB" id="A0A5J5EYD5"/>
<proteinExistence type="predicted"/>
<dbReference type="Proteomes" id="UP000326924">
    <property type="component" value="Unassembled WGS sequence"/>
</dbReference>
<evidence type="ECO:0000256" key="1">
    <source>
        <dbReference type="SAM" id="Coils"/>
    </source>
</evidence>
<evidence type="ECO:0000256" key="2">
    <source>
        <dbReference type="SAM" id="MobiDB-lite"/>
    </source>
</evidence>
<feature type="compositionally biased region" description="Basic and acidic residues" evidence="2">
    <location>
        <begin position="211"/>
        <end position="222"/>
    </location>
</feature>
<dbReference type="OrthoDB" id="5498653at2759"/>
<sequence length="222" mass="24623">MSELDAERCILANATQLFPGKTPQILAAHNVQNGIFRCFLVCAVTGELLYESADIFSLRDHINIAMGAKMADIRAGRAIPSATAAAAGPQIEELKTEVESLRREMERLKASNQLLSERCNEAKGYKREIEGWKNEVEGWKREVEGWKAENAELKRELAEARGEKYHAPSSQQGFNVEHGSVWSEDFGTPIATPCAVSEVGDDDGCSPWLEVRPERTTPPHEL</sequence>
<feature type="region of interest" description="Disordered" evidence="2">
    <location>
        <begin position="193"/>
        <end position="222"/>
    </location>
</feature>
<keyword evidence="1" id="KW-0175">Coiled coil</keyword>
<reference evidence="3 4" key="1">
    <citation type="submission" date="2019-09" db="EMBL/GenBank/DDBJ databases">
        <title>Draft genome of the ectomycorrhizal ascomycete Sphaerosporella brunnea.</title>
        <authorList>
            <consortium name="DOE Joint Genome Institute"/>
            <person name="Benucci G.M."/>
            <person name="Marozzi G."/>
            <person name="Antonielli L."/>
            <person name="Sanchez S."/>
            <person name="Marco P."/>
            <person name="Wang X."/>
            <person name="Falini L.B."/>
            <person name="Barry K."/>
            <person name="Haridas S."/>
            <person name="Lipzen A."/>
            <person name="Labutti K."/>
            <person name="Grigoriev I.V."/>
            <person name="Murat C."/>
            <person name="Martin F."/>
            <person name="Albertini E."/>
            <person name="Donnini D."/>
            <person name="Bonito G."/>
        </authorList>
    </citation>
    <scope>NUCLEOTIDE SEQUENCE [LARGE SCALE GENOMIC DNA]</scope>
    <source>
        <strain evidence="3 4">Sb_GMNB300</strain>
    </source>
</reference>
<protein>
    <submittedName>
        <fullName evidence="3">Uncharacterized protein</fullName>
    </submittedName>
</protein>
<accession>A0A5J5EYD5</accession>
<comment type="caution">
    <text evidence="3">The sequence shown here is derived from an EMBL/GenBank/DDBJ whole genome shotgun (WGS) entry which is preliminary data.</text>
</comment>
<dbReference type="InParanoid" id="A0A5J5EYD5"/>
<dbReference type="EMBL" id="VXIS01000074">
    <property type="protein sequence ID" value="KAA8907980.1"/>
    <property type="molecule type" value="Genomic_DNA"/>
</dbReference>
<gene>
    <name evidence="3" type="ORF">FN846DRAFT_686628</name>
</gene>
<evidence type="ECO:0000313" key="4">
    <source>
        <dbReference type="Proteomes" id="UP000326924"/>
    </source>
</evidence>
<evidence type="ECO:0000313" key="3">
    <source>
        <dbReference type="EMBL" id="KAA8907980.1"/>
    </source>
</evidence>
<name>A0A5J5EYD5_9PEZI</name>